<evidence type="ECO:0000256" key="1">
    <source>
        <dbReference type="SAM" id="Phobius"/>
    </source>
</evidence>
<dbReference type="RefSeq" id="WP_085868379.1">
    <property type="nucleotide sequence ID" value="NZ_FWFQ01000011.1"/>
</dbReference>
<dbReference type="OrthoDB" id="7709484at2"/>
<feature type="transmembrane region" description="Helical" evidence="1">
    <location>
        <begin position="143"/>
        <end position="162"/>
    </location>
</feature>
<accession>A0A1Y5SET1</accession>
<dbReference type="Proteomes" id="UP000193409">
    <property type="component" value="Unassembled WGS sequence"/>
</dbReference>
<feature type="transmembrane region" description="Helical" evidence="1">
    <location>
        <begin position="104"/>
        <end position="122"/>
    </location>
</feature>
<dbReference type="GO" id="GO:0004190">
    <property type="term" value="F:aspartic-type endopeptidase activity"/>
    <property type="evidence" value="ECO:0007669"/>
    <property type="project" value="InterPro"/>
</dbReference>
<dbReference type="GO" id="GO:0016020">
    <property type="term" value="C:membrane"/>
    <property type="evidence" value="ECO:0007669"/>
    <property type="project" value="InterPro"/>
</dbReference>
<proteinExistence type="predicted"/>
<dbReference type="AlphaFoldDB" id="A0A1Y5SET1"/>
<gene>
    <name evidence="3" type="ORF">PSA7680_01810</name>
</gene>
<keyword evidence="1" id="KW-0472">Membrane</keyword>
<organism evidence="3 4">
    <name type="scientific">Pseudoruegeria aquimaris</name>
    <dbReference type="NCBI Taxonomy" id="393663"/>
    <lineage>
        <taxon>Bacteria</taxon>
        <taxon>Pseudomonadati</taxon>
        <taxon>Pseudomonadota</taxon>
        <taxon>Alphaproteobacteria</taxon>
        <taxon>Rhodobacterales</taxon>
        <taxon>Roseobacteraceae</taxon>
        <taxon>Pseudoruegeria</taxon>
    </lineage>
</organism>
<feature type="transmembrane region" description="Helical" evidence="1">
    <location>
        <begin position="37"/>
        <end position="55"/>
    </location>
</feature>
<evidence type="ECO:0000259" key="2">
    <source>
        <dbReference type="Pfam" id="PF01478"/>
    </source>
</evidence>
<keyword evidence="1" id="KW-1133">Transmembrane helix</keyword>
<feature type="domain" description="Prepilin type IV endopeptidase peptidase" evidence="2">
    <location>
        <begin position="21"/>
        <end position="116"/>
    </location>
</feature>
<protein>
    <recommendedName>
        <fullName evidence="2">Prepilin type IV endopeptidase peptidase domain-containing protein</fullName>
    </recommendedName>
</protein>
<sequence>MLEISSFSAWCFLPLATPIGVWVAYNDMKFMKIPNVAVLALLGVFIVVGLFALPFDQYLTRLLQGVVILILGFIVNMVGLVGAGDAKFAAAMAPFIALGDATRFLILFAAVLLAAFATHRILRGIGAVRRLADGWASWETRDFPMGLALGSSLIFYLLLGALHGA</sequence>
<dbReference type="Gene3D" id="1.20.120.1220">
    <property type="match status" value="1"/>
</dbReference>
<evidence type="ECO:0000313" key="4">
    <source>
        <dbReference type="Proteomes" id="UP000193409"/>
    </source>
</evidence>
<dbReference type="InterPro" id="IPR000045">
    <property type="entry name" value="Prepilin_IV_endopep_pep"/>
</dbReference>
<feature type="transmembrane region" description="Helical" evidence="1">
    <location>
        <begin position="7"/>
        <end position="25"/>
    </location>
</feature>
<dbReference type="EMBL" id="FWFQ01000011">
    <property type="protein sequence ID" value="SLN37502.1"/>
    <property type="molecule type" value="Genomic_DNA"/>
</dbReference>
<name>A0A1Y5SET1_9RHOB</name>
<reference evidence="3 4" key="1">
    <citation type="submission" date="2017-03" db="EMBL/GenBank/DDBJ databases">
        <authorList>
            <person name="Afonso C.L."/>
            <person name="Miller P.J."/>
            <person name="Scott M.A."/>
            <person name="Spackman E."/>
            <person name="Goraichik I."/>
            <person name="Dimitrov K.M."/>
            <person name="Suarez D.L."/>
            <person name="Swayne D.E."/>
        </authorList>
    </citation>
    <scope>NUCLEOTIDE SEQUENCE [LARGE SCALE GENOMIC DNA]</scope>
    <source>
        <strain evidence="3 4">CECT 7680</strain>
    </source>
</reference>
<feature type="transmembrane region" description="Helical" evidence="1">
    <location>
        <begin position="62"/>
        <end position="84"/>
    </location>
</feature>
<keyword evidence="1" id="KW-0812">Transmembrane</keyword>
<evidence type="ECO:0000313" key="3">
    <source>
        <dbReference type="EMBL" id="SLN37502.1"/>
    </source>
</evidence>
<keyword evidence="4" id="KW-1185">Reference proteome</keyword>
<dbReference type="Pfam" id="PF01478">
    <property type="entry name" value="Peptidase_A24"/>
    <property type="match status" value="1"/>
</dbReference>